<sequence length="74" mass="8161">MSYPRRHTSQGRGYHPRPGRLQTKQAVRLPASRTPGTTSPSLCLAAAFPLDYTNTHVHQGPRRCPRGCLGADYS</sequence>
<keyword evidence="3" id="KW-1185">Reference proteome</keyword>
<comment type="caution">
    <text evidence="2">The sequence shown here is derived from an EMBL/GenBank/DDBJ whole genome shotgun (WGS) entry which is preliminary data.</text>
</comment>
<evidence type="ECO:0000313" key="3">
    <source>
        <dbReference type="Proteomes" id="UP000019335"/>
    </source>
</evidence>
<feature type="compositionally biased region" description="Basic residues" evidence="1">
    <location>
        <begin position="1"/>
        <end position="18"/>
    </location>
</feature>
<protein>
    <submittedName>
        <fullName evidence="2">Uncharacterized protein</fullName>
    </submittedName>
</protein>
<evidence type="ECO:0000313" key="2">
    <source>
        <dbReference type="EMBL" id="EWM20507.1"/>
    </source>
</evidence>
<accession>W7T1C2</accession>
<dbReference type="EMBL" id="AZIL01003020">
    <property type="protein sequence ID" value="EWM20507.1"/>
    <property type="molecule type" value="Genomic_DNA"/>
</dbReference>
<reference evidence="2 3" key="1">
    <citation type="journal article" date="2014" name="Mol. Plant">
        <title>Chromosome Scale Genome Assembly and Transcriptome Profiling of Nannochloropsis gaditana in Nitrogen Depletion.</title>
        <authorList>
            <person name="Corteggiani Carpinelli E."/>
            <person name="Telatin A."/>
            <person name="Vitulo N."/>
            <person name="Forcato C."/>
            <person name="D'Angelo M."/>
            <person name="Schiavon R."/>
            <person name="Vezzi A."/>
            <person name="Giacometti G.M."/>
            <person name="Morosinotto T."/>
            <person name="Valle G."/>
        </authorList>
    </citation>
    <scope>NUCLEOTIDE SEQUENCE [LARGE SCALE GENOMIC DNA]</scope>
    <source>
        <strain evidence="2 3">B-31</strain>
    </source>
</reference>
<feature type="region of interest" description="Disordered" evidence="1">
    <location>
        <begin position="1"/>
        <end position="40"/>
    </location>
</feature>
<gene>
    <name evidence="2" type="ORF">Naga_102238g1</name>
</gene>
<proteinExistence type="predicted"/>
<dbReference type="Proteomes" id="UP000019335">
    <property type="component" value="Unassembled WGS sequence"/>
</dbReference>
<name>W7T1C2_9STRA</name>
<dbReference type="AlphaFoldDB" id="W7T1C2"/>
<organism evidence="2 3">
    <name type="scientific">Nannochloropsis gaditana</name>
    <dbReference type="NCBI Taxonomy" id="72520"/>
    <lineage>
        <taxon>Eukaryota</taxon>
        <taxon>Sar</taxon>
        <taxon>Stramenopiles</taxon>
        <taxon>Ochrophyta</taxon>
        <taxon>Eustigmatophyceae</taxon>
        <taxon>Eustigmatales</taxon>
        <taxon>Monodopsidaceae</taxon>
        <taxon>Nannochloropsis</taxon>
    </lineage>
</organism>
<evidence type="ECO:0000256" key="1">
    <source>
        <dbReference type="SAM" id="MobiDB-lite"/>
    </source>
</evidence>